<sequence length="340" mass="32908">MLRSTLLVSLSGLAAAASNYNFNTHQAHQKGLLIPGAGSQALTFSLTGTCTGSQKSCGDACIESGGQCCSPSLGTYCEDGTYCTASGCCPDGEVCSGTPTGCAKGKELCGQYCMPEGKVCCGTGYCNEGQTCSLGECTTGSGSSGGSSGGSGGGSSGGGSSGGSSGPNCYSFQEECDDGCMPKGSVCCGGGKYCFSGETCLSDGTCRYGSSSGGGGSSGGSSGGSDDDDDDNSGSGSGSGSSSDDDDDDATITRPSLTEPTFSSPSFTEPSLEPVPTIGEEPTISSRPLPTGPRSGGPDDDDGSDSSSSSNSSGGGGSNAGAINVPSFLVGLVALVPLLL</sequence>
<protein>
    <recommendedName>
        <fullName evidence="5">GPI anchored protein</fullName>
    </recommendedName>
</protein>
<proteinExistence type="predicted"/>
<evidence type="ECO:0008006" key="5">
    <source>
        <dbReference type="Google" id="ProtNLM"/>
    </source>
</evidence>
<dbReference type="Proteomes" id="UP000736672">
    <property type="component" value="Unassembled WGS sequence"/>
</dbReference>
<reference evidence="3" key="1">
    <citation type="journal article" date="2021" name="Nat. Commun.">
        <title>Genetic determinants of endophytism in the Arabidopsis root mycobiome.</title>
        <authorList>
            <person name="Mesny F."/>
            <person name="Miyauchi S."/>
            <person name="Thiergart T."/>
            <person name="Pickel B."/>
            <person name="Atanasova L."/>
            <person name="Karlsson M."/>
            <person name="Huettel B."/>
            <person name="Barry K.W."/>
            <person name="Haridas S."/>
            <person name="Chen C."/>
            <person name="Bauer D."/>
            <person name="Andreopoulos W."/>
            <person name="Pangilinan J."/>
            <person name="LaButti K."/>
            <person name="Riley R."/>
            <person name="Lipzen A."/>
            <person name="Clum A."/>
            <person name="Drula E."/>
            <person name="Henrissat B."/>
            <person name="Kohler A."/>
            <person name="Grigoriev I.V."/>
            <person name="Martin F.M."/>
            <person name="Hacquard S."/>
        </authorList>
    </citation>
    <scope>NUCLEOTIDE SEQUENCE</scope>
    <source>
        <strain evidence="3">FSSC 5 MPI-SDFR-AT-0091</strain>
    </source>
</reference>
<evidence type="ECO:0000313" key="3">
    <source>
        <dbReference type="EMBL" id="KAH7275877.1"/>
    </source>
</evidence>
<evidence type="ECO:0000256" key="1">
    <source>
        <dbReference type="SAM" id="MobiDB-lite"/>
    </source>
</evidence>
<gene>
    <name evidence="3" type="ORF">B0J15DRAFT_27970</name>
</gene>
<evidence type="ECO:0000256" key="2">
    <source>
        <dbReference type="SAM" id="SignalP"/>
    </source>
</evidence>
<dbReference type="EMBL" id="JAGTJS010000001">
    <property type="protein sequence ID" value="KAH7275877.1"/>
    <property type="molecule type" value="Genomic_DNA"/>
</dbReference>
<name>A0A9P9L8E9_FUSSL</name>
<keyword evidence="4" id="KW-1185">Reference proteome</keyword>
<feature type="compositionally biased region" description="Gly residues" evidence="1">
    <location>
        <begin position="211"/>
        <end position="223"/>
    </location>
</feature>
<evidence type="ECO:0000313" key="4">
    <source>
        <dbReference type="Proteomes" id="UP000736672"/>
    </source>
</evidence>
<organism evidence="3 4">
    <name type="scientific">Fusarium solani</name>
    <name type="common">Filamentous fungus</name>
    <dbReference type="NCBI Taxonomy" id="169388"/>
    <lineage>
        <taxon>Eukaryota</taxon>
        <taxon>Fungi</taxon>
        <taxon>Dikarya</taxon>
        <taxon>Ascomycota</taxon>
        <taxon>Pezizomycotina</taxon>
        <taxon>Sordariomycetes</taxon>
        <taxon>Hypocreomycetidae</taxon>
        <taxon>Hypocreales</taxon>
        <taxon>Nectriaceae</taxon>
        <taxon>Fusarium</taxon>
        <taxon>Fusarium solani species complex</taxon>
    </lineage>
</organism>
<comment type="caution">
    <text evidence="3">The sequence shown here is derived from an EMBL/GenBank/DDBJ whole genome shotgun (WGS) entry which is preliminary data.</text>
</comment>
<feature type="chain" id="PRO_5040494556" description="GPI anchored protein" evidence="2">
    <location>
        <begin position="17"/>
        <end position="340"/>
    </location>
</feature>
<dbReference type="AlphaFoldDB" id="A0A9P9L8E9"/>
<feature type="region of interest" description="Disordered" evidence="1">
    <location>
        <begin position="211"/>
        <end position="323"/>
    </location>
</feature>
<feature type="signal peptide" evidence="2">
    <location>
        <begin position="1"/>
        <end position="16"/>
    </location>
</feature>
<keyword evidence="2" id="KW-0732">Signal</keyword>
<accession>A0A9P9L8E9</accession>
<feature type="compositionally biased region" description="Low complexity" evidence="1">
    <location>
        <begin position="255"/>
        <end position="274"/>
    </location>
</feature>
<dbReference type="OrthoDB" id="5152093at2759"/>